<dbReference type="EMBL" id="SADE01000002">
    <property type="protein sequence ID" value="RVU36766.1"/>
    <property type="molecule type" value="Genomic_DNA"/>
</dbReference>
<evidence type="ECO:0000256" key="7">
    <source>
        <dbReference type="ARBA" id="ARBA00023239"/>
    </source>
</evidence>
<keyword evidence="14" id="KW-1185">Reference proteome</keyword>
<dbReference type="UniPathway" id="UPA00031">
    <property type="reaction ID" value="UER00010"/>
</dbReference>
<evidence type="ECO:0000313" key="14">
    <source>
        <dbReference type="Proteomes" id="UP000287447"/>
    </source>
</evidence>
<dbReference type="PROSITE" id="PS51273">
    <property type="entry name" value="GATASE_TYPE_1"/>
    <property type="match status" value="1"/>
</dbReference>
<dbReference type="GO" id="GO:0016829">
    <property type="term" value="F:lyase activity"/>
    <property type="evidence" value="ECO:0007669"/>
    <property type="project" value="UniProtKB-KW"/>
</dbReference>
<dbReference type="Gene3D" id="3.40.50.880">
    <property type="match status" value="1"/>
</dbReference>
<dbReference type="RefSeq" id="WP_127766242.1">
    <property type="nucleotide sequence ID" value="NZ_SADE01000002.1"/>
</dbReference>
<dbReference type="OrthoDB" id="9807137at2"/>
<keyword evidence="7 10" id="KW-0456">Lyase</keyword>
<dbReference type="GO" id="GO:0000105">
    <property type="term" value="P:L-histidine biosynthetic process"/>
    <property type="evidence" value="ECO:0007669"/>
    <property type="project" value="UniProtKB-UniRule"/>
</dbReference>
<dbReference type="Pfam" id="PF00117">
    <property type="entry name" value="GATase"/>
    <property type="match status" value="1"/>
</dbReference>
<dbReference type="GO" id="GO:0005737">
    <property type="term" value="C:cytoplasm"/>
    <property type="evidence" value="ECO:0007669"/>
    <property type="project" value="UniProtKB-SubCell"/>
</dbReference>
<gene>
    <name evidence="10 13" type="primary">hisH</name>
    <name evidence="13" type="ORF">EOI86_16505</name>
</gene>
<accession>A0A437QQF5</accession>
<name>A0A437QQF5_9PROT</name>
<dbReference type="CDD" id="cd01748">
    <property type="entry name" value="GATase1_IGP_Synthase"/>
    <property type="match status" value="1"/>
</dbReference>
<dbReference type="InterPro" id="IPR029062">
    <property type="entry name" value="Class_I_gatase-like"/>
</dbReference>
<feature type="active site" evidence="10 11">
    <location>
        <position position="190"/>
    </location>
</feature>
<dbReference type="Proteomes" id="UP000287447">
    <property type="component" value="Unassembled WGS sequence"/>
</dbReference>
<comment type="subunit">
    <text evidence="2 10">Heterodimer of HisH and HisF.</text>
</comment>
<keyword evidence="10" id="KW-0963">Cytoplasm</keyword>
<comment type="pathway">
    <text evidence="1 10">Amino-acid biosynthesis; L-histidine biosynthesis; L-histidine from 5-phospho-alpha-D-ribose 1-diphosphate: step 5/9.</text>
</comment>
<evidence type="ECO:0000256" key="5">
    <source>
        <dbReference type="ARBA" id="ARBA00022962"/>
    </source>
</evidence>
<dbReference type="InterPro" id="IPR010139">
    <property type="entry name" value="Imidazole-glycPsynth_HisH"/>
</dbReference>
<protein>
    <recommendedName>
        <fullName evidence="10">Imidazole glycerol phosphate synthase subunit HisH</fullName>
        <ecNumber evidence="10">4.3.2.10</ecNumber>
    </recommendedName>
    <alternativeName>
        <fullName evidence="10">IGP synthase glutaminase subunit</fullName>
        <ecNumber evidence="10">3.5.1.2</ecNumber>
    </alternativeName>
    <alternativeName>
        <fullName evidence="10">IGP synthase subunit HisH</fullName>
    </alternativeName>
    <alternativeName>
        <fullName evidence="10">ImGP synthase subunit HisH</fullName>
        <shortName evidence="10">IGPS subunit HisH</shortName>
    </alternativeName>
</protein>
<feature type="domain" description="Glutamine amidotransferase" evidence="12">
    <location>
        <begin position="6"/>
        <end position="201"/>
    </location>
</feature>
<dbReference type="GO" id="GO:0000107">
    <property type="term" value="F:imidazoleglycerol-phosphate synthase activity"/>
    <property type="evidence" value="ECO:0007669"/>
    <property type="project" value="UniProtKB-UniRule"/>
</dbReference>
<sequence>MSVVSVIDYGAGNISSVSNAIWYAGADVEVISTPDEVAKADRLVLPGVGAAGTAMARLRSSGLMDALREMVFDKARPFLGICIGMQVLAEELEEYGAGAGFGWVPGTVQNLKSHAAERQTVPHIGWKAIEVNAENPLSNMMSPKGVYYFCHSFGLFGTPLAQSTATLDTFDGCVAAIGFDTVVGTQFHPEKSQNDGIQFLESFLAWKP</sequence>
<comment type="function">
    <text evidence="10">IGPS catalyzes the conversion of PRFAR and glutamine to IGP, AICAR and glutamate. The HisH subunit catalyzes the hydrolysis of glutamine to glutamate and ammonia as part of the synthesis of IGP and AICAR. The resulting ammonia molecule is channeled to the active site of HisF.</text>
</comment>
<reference evidence="14" key="1">
    <citation type="submission" date="2019-01" db="EMBL/GenBank/DDBJ databases">
        <title>Gri0909 isolated from a small marine red alga.</title>
        <authorList>
            <person name="Kim J."/>
            <person name="Jeong S.E."/>
            <person name="Jeon C.O."/>
        </authorList>
    </citation>
    <scope>NUCLEOTIDE SEQUENCE [LARGE SCALE GENOMIC DNA]</scope>
    <source>
        <strain evidence="14">Gri0909</strain>
    </source>
</reference>
<evidence type="ECO:0000256" key="11">
    <source>
        <dbReference type="PIRSR" id="PIRSR000495-1"/>
    </source>
</evidence>
<evidence type="ECO:0000256" key="1">
    <source>
        <dbReference type="ARBA" id="ARBA00005091"/>
    </source>
</evidence>
<dbReference type="InterPro" id="IPR017926">
    <property type="entry name" value="GATASE"/>
</dbReference>
<evidence type="ECO:0000256" key="8">
    <source>
        <dbReference type="ARBA" id="ARBA00047838"/>
    </source>
</evidence>
<comment type="catalytic activity">
    <reaction evidence="9 10">
        <text>L-glutamine + H2O = L-glutamate + NH4(+)</text>
        <dbReference type="Rhea" id="RHEA:15889"/>
        <dbReference type="ChEBI" id="CHEBI:15377"/>
        <dbReference type="ChEBI" id="CHEBI:28938"/>
        <dbReference type="ChEBI" id="CHEBI:29985"/>
        <dbReference type="ChEBI" id="CHEBI:58359"/>
        <dbReference type="EC" id="3.5.1.2"/>
    </reaction>
</comment>
<evidence type="ECO:0000256" key="9">
    <source>
        <dbReference type="ARBA" id="ARBA00049534"/>
    </source>
</evidence>
<keyword evidence="4 10" id="KW-0378">Hydrolase</keyword>
<dbReference type="HAMAP" id="MF_00278">
    <property type="entry name" value="HisH"/>
    <property type="match status" value="1"/>
</dbReference>
<evidence type="ECO:0000256" key="6">
    <source>
        <dbReference type="ARBA" id="ARBA00023102"/>
    </source>
</evidence>
<evidence type="ECO:0000256" key="10">
    <source>
        <dbReference type="HAMAP-Rule" id="MF_00278"/>
    </source>
</evidence>
<dbReference type="SUPFAM" id="SSF52317">
    <property type="entry name" value="Class I glutamine amidotransferase-like"/>
    <property type="match status" value="1"/>
</dbReference>
<dbReference type="NCBIfam" id="TIGR01855">
    <property type="entry name" value="IMP_synth_hisH"/>
    <property type="match status" value="1"/>
</dbReference>
<comment type="subcellular location">
    <subcellularLocation>
        <location evidence="10">Cytoplasm</location>
    </subcellularLocation>
</comment>
<dbReference type="AlphaFoldDB" id="A0A437QQF5"/>
<feature type="active site" evidence="10 11">
    <location>
        <position position="188"/>
    </location>
</feature>
<evidence type="ECO:0000313" key="13">
    <source>
        <dbReference type="EMBL" id="RVU36766.1"/>
    </source>
</evidence>
<comment type="catalytic activity">
    <reaction evidence="8 10">
        <text>5-[(5-phospho-1-deoxy-D-ribulos-1-ylimino)methylamino]-1-(5-phospho-beta-D-ribosyl)imidazole-4-carboxamide + L-glutamine = D-erythro-1-(imidazol-4-yl)glycerol 3-phosphate + 5-amino-1-(5-phospho-beta-D-ribosyl)imidazole-4-carboxamide + L-glutamate + H(+)</text>
        <dbReference type="Rhea" id="RHEA:24793"/>
        <dbReference type="ChEBI" id="CHEBI:15378"/>
        <dbReference type="ChEBI" id="CHEBI:29985"/>
        <dbReference type="ChEBI" id="CHEBI:58278"/>
        <dbReference type="ChEBI" id="CHEBI:58359"/>
        <dbReference type="ChEBI" id="CHEBI:58475"/>
        <dbReference type="ChEBI" id="CHEBI:58525"/>
        <dbReference type="EC" id="4.3.2.10"/>
    </reaction>
</comment>
<organism evidence="13 14">
    <name type="scientific">Hwanghaeella grinnelliae</name>
    <dbReference type="NCBI Taxonomy" id="2500179"/>
    <lineage>
        <taxon>Bacteria</taxon>
        <taxon>Pseudomonadati</taxon>
        <taxon>Pseudomonadota</taxon>
        <taxon>Alphaproteobacteria</taxon>
        <taxon>Rhodospirillales</taxon>
        <taxon>Rhodospirillaceae</taxon>
        <taxon>Hwanghaeella</taxon>
    </lineage>
</organism>
<dbReference type="EC" id="4.3.2.10" evidence="10"/>
<keyword evidence="6 10" id="KW-0368">Histidine biosynthesis</keyword>
<dbReference type="EC" id="3.5.1.2" evidence="10"/>
<dbReference type="GO" id="GO:0004359">
    <property type="term" value="F:glutaminase activity"/>
    <property type="evidence" value="ECO:0007669"/>
    <property type="project" value="UniProtKB-EC"/>
</dbReference>
<proteinExistence type="inferred from homology"/>
<keyword evidence="5 10" id="KW-0315">Glutamine amidotransferase</keyword>
<evidence type="ECO:0000259" key="12">
    <source>
        <dbReference type="Pfam" id="PF00117"/>
    </source>
</evidence>
<dbReference type="PANTHER" id="PTHR42701:SF1">
    <property type="entry name" value="IMIDAZOLE GLYCEROL PHOSPHATE SYNTHASE SUBUNIT HISH"/>
    <property type="match status" value="1"/>
</dbReference>
<dbReference type="PIRSF" id="PIRSF000495">
    <property type="entry name" value="Amidotransf_hisH"/>
    <property type="match status" value="1"/>
</dbReference>
<evidence type="ECO:0000256" key="3">
    <source>
        <dbReference type="ARBA" id="ARBA00022605"/>
    </source>
</evidence>
<evidence type="ECO:0000256" key="4">
    <source>
        <dbReference type="ARBA" id="ARBA00022801"/>
    </source>
</evidence>
<feature type="active site" description="Nucleophile" evidence="10 11">
    <location>
        <position position="82"/>
    </location>
</feature>
<comment type="caution">
    <text evidence="13">The sequence shown here is derived from an EMBL/GenBank/DDBJ whole genome shotgun (WGS) entry which is preliminary data.</text>
</comment>
<evidence type="ECO:0000256" key="2">
    <source>
        <dbReference type="ARBA" id="ARBA00011152"/>
    </source>
</evidence>
<dbReference type="PANTHER" id="PTHR42701">
    <property type="entry name" value="IMIDAZOLE GLYCEROL PHOSPHATE SYNTHASE SUBUNIT HISH"/>
    <property type="match status" value="1"/>
</dbReference>
<keyword evidence="3 10" id="KW-0028">Amino-acid biosynthesis</keyword>